<dbReference type="PANTHER" id="PTHR11409:SF43">
    <property type="entry name" value="ADENOSINE DEAMINASE"/>
    <property type="match status" value="1"/>
</dbReference>
<comment type="caution">
    <text evidence="8">The sequence shown here is derived from an EMBL/GenBank/DDBJ whole genome shotgun (WGS) entry which is preliminary data.</text>
</comment>
<evidence type="ECO:0000256" key="5">
    <source>
        <dbReference type="ARBA" id="ARBA00022801"/>
    </source>
</evidence>
<evidence type="ECO:0000256" key="1">
    <source>
        <dbReference type="ARBA" id="ARBA00001947"/>
    </source>
</evidence>
<evidence type="ECO:0000259" key="7">
    <source>
        <dbReference type="Pfam" id="PF00962"/>
    </source>
</evidence>
<reference evidence="8 9" key="1">
    <citation type="submission" date="2024-09" db="EMBL/GenBank/DDBJ databases">
        <authorList>
            <person name="Sun Q."/>
            <person name="Mori K."/>
        </authorList>
    </citation>
    <scope>NUCLEOTIDE SEQUENCE [LARGE SCALE GENOMIC DNA]</scope>
    <source>
        <strain evidence="8 9">KCTC 23076</strain>
    </source>
</reference>
<protein>
    <recommendedName>
        <fullName evidence="3">adenosine deaminase</fullName>
        <ecNumber evidence="3">3.5.4.4</ecNumber>
    </recommendedName>
</protein>
<proteinExistence type="inferred from homology"/>
<dbReference type="Proteomes" id="UP001589896">
    <property type="component" value="Unassembled WGS sequence"/>
</dbReference>
<organism evidence="8 9">
    <name type="scientific">Lysobacter korlensis</name>
    <dbReference type="NCBI Taxonomy" id="553636"/>
    <lineage>
        <taxon>Bacteria</taxon>
        <taxon>Pseudomonadati</taxon>
        <taxon>Pseudomonadota</taxon>
        <taxon>Gammaproteobacteria</taxon>
        <taxon>Lysobacterales</taxon>
        <taxon>Lysobacteraceae</taxon>
        <taxon>Lysobacter</taxon>
    </lineage>
</organism>
<keyword evidence="6" id="KW-0862">Zinc</keyword>
<dbReference type="InterPro" id="IPR001365">
    <property type="entry name" value="A_deaminase_dom"/>
</dbReference>
<comment type="similarity">
    <text evidence="2">Belongs to the metallo-dependent hydrolases superfamily. Adenosine and AMP deaminases family.</text>
</comment>
<evidence type="ECO:0000313" key="8">
    <source>
        <dbReference type="EMBL" id="MFC0682641.1"/>
    </source>
</evidence>
<evidence type="ECO:0000256" key="4">
    <source>
        <dbReference type="ARBA" id="ARBA00022723"/>
    </source>
</evidence>
<dbReference type="InterPro" id="IPR032466">
    <property type="entry name" value="Metal_Hydrolase"/>
</dbReference>
<dbReference type="Gene3D" id="3.20.20.140">
    <property type="entry name" value="Metal-dependent hydrolases"/>
    <property type="match status" value="1"/>
</dbReference>
<gene>
    <name evidence="8" type="primary">add</name>
    <name evidence="8" type="ORF">ACFFGH_32835</name>
</gene>
<evidence type="ECO:0000313" key="9">
    <source>
        <dbReference type="Proteomes" id="UP001589896"/>
    </source>
</evidence>
<dbReference type="CDD" id="cd01320">
    <property type="entry name" value="ADA"/>
    <property type="match status" value="1"/>
</dbReference>
<keyword evidence="9" id="KW-1185">Reference proteome</keyword>
<dbReference type="RefSeq" id="WP_386676836.1">
    <property type="nucleotide sequence ID" value="NZ_JBHLTG010000016.1"/>
</dbReference>
<dbReference type="GO" id="GO:0016787">
    <property type="term" value="F:hydrolase activity"/>
    <property type="evidence" value="ECO:0007669"/>
    <property type="project" value="UniProtKB-KW"/>
</dbReference>
<feature type="domain" description="Adenosine deaminase" evidence="7">
    <location>
        <begin position="7"/>
        <end position="323"/>
    </location>
</feature>
<dbReference type="PANTHER" id="PTHR11409">
    <property type="entry name" value="ADENOSINE DEAMINASE"/>
    <property type="match status" value="1"/>
</dbReference>
<name>A0ABV6S081_9GAMM</name>
<dbReference type="InterPro" id="IPR006330">
    <property type="entry name" value="Ado/ade_deaminase"/>
</dbReference>
<dbReference type="EMBL" id="JBHLTG010000016">
    <property type="protein sequence ID" value="MFC0682641.1"/>
    <property type="molecule type" value="Genomic_DNA"/>
</dbReference>
<evidence type="ECO:0000256" key="6">
    <source>
        <dbReference type="ARBA" id="ARBA00022833"/>
    </source>
</evidence>
<sequence length="325" mass="35210">MSPLRSVELHCHLDGSVRLTTIAELARQQGISLARPVEQLATVGPGRRSLVHYISAIDVALEVLQTPEALSRAATELVQDWHADGVVHGEVRFAPELHTRRGLPVREVIDAVATGLQNGSRATGVSTSLILSCMRPSDPKRTWQVVEEAAVHHAVVGIDIAGPELGVPLLPHAPAFRSGKAAGLRITVHAGEADGARRVWEAVDELGAERIGHGVRSSTDPALVKRLAEDRITLELCPTSNVQTGAVPSTHQHPVERFRMAGVPVSISTDARTVSQVTLRSEFELLEREFGWTARTWADTQLSALSAAFLDEARRTRLASRMHTD</sequence>
<keyword evidence="4" id="KW-0479">Metal-binding</keyword>
<dbReference type="NCBIfam" id="TIGR01430">
    <property type="entry name" value="aden_deam"/>
    <property type="match status" value="1"/>
</dbReference>
<dbReference type="SUPFAM" id="SSF51556">
    <property type="entry name" value="Metallo-dependent hydrolases"/>
    <property type="match status" value="1"/>
</dbReference>
<accession>A0ABV6S081</accession>
<keyword evidence="5 8" id="KW-0378">Hydrolase</keyword>
<dbReference type="Pfam" id="PF00962">
    <property type="entry name" value="A_deaminase"/>
    <property type="match status" value="1"/>
</dbReference>
<evidence type="ECO:0000256" key="3">
    <source>
        <dbReference type="ARBA" id="ARBA00012784"/>
    </source>
</evidence>
<comment type="cofactor">
    <cofactor evidence="1">
        <name>Zn(2+)</name>
        <dbReference type="ChEBI" id="CHEBI:29105"/>
    </cofactor>
</comment>
<evidence type="ECO:0000256" key="2">
    <source>
        <dbReference type="ARBA" id="ARBA00006676"/>
    </source>
</evidence>
<dbReference type="EC" id="3.5.4.4" evidence="3"/>